<protein>
    <submittedName>
        <fullName evidence="1">Uncharacterized protein</fullName>
    </submittedName>
</protein>
<name>A0A5J6LBQ0_9GAMM</name>
<evidence type="ECO:0000313" key="1">
    <source>
        <dbReference type="EMBL" id="QEW05731.1"/>
    </source>
</evidence>
<gene>
    <name evidence="1" type="ORF">F5I99_04085</name>
</gene>
<dbReference type="KEGG" id="nik:F5I99_04085"/>
<keyword evidence="2" id="KW-1185">Reference proteome</keyword>
<organism evidence="1 2">
    <name type="scientific">Nitrincola iocasae</name>
    <dbReference type="NCBI Taxonomy" id="2614693"/>
    <lineage>
        <taxon>Bacteria</taxon>
        <taxon>Pseudomonadati</taxon>
        <taxon>Pseudomonadota</taxon>
        <taxon>Gammaproteobacteria</taxon>
        <taxon>Oceanospirillales</taxon>
        <taxon>Oceanospirillaceae</taxon>
        <taxon>Nitrincola</taxon>
    </lineage>
</organism>
<proteinExistence type="predicted"/>
<accession>A0A5J6LBQ0</accession>
<dbReference type="EMBL" id="CP044222">
    <property type="protein sequence ID" value="QEW05731.1"/>
    <property type="molecule type" value="Genomic_DNA"/>
</dbReference>
<evidence type="ECO:0000313" key="2">
    <source>
        <dbReference type="Proteomes" id="UP000325606"/>
    </source>
</evidence>
<dbReference type="Proteomes" id="UP000325606">
    <property type="component" value="Chromosome"/>
</dbReference>
<dbReference type="AlphaFoldDB" id="A0A5J6LBQ0"/>
<sequence length="364" mass="41817">MKYLNPPLQRLPRRVHLGTIFKGLALALLVLALGGWSLTALSTEQATEQETYTMERSYYLISHIRGAVYDLQVNGLNVKKETNASPKSYSLPINHLMRTGENTITFNYAPIAGFDPETNQVISELHDTFFARIAIESMNLTTRERERITLMDISYDSENNALQGNLKNPQGQEHVYETENLSTDGRVRQSNPHVIVNGIGTPLPTEPLTVSFTTPDRFPAFHWLDAVELEDTPQMRAELVAAYERMYSYIYNEEFDSFLQELEPVWRHAAITMGVGQTAMDFVERLDIENRNVRVRPNGQILNPLKIPDNLDHHVEFMGEGRLVRIQPAPVTWQYPDSDRYSRMQLLFYKTPSREWKVARILTD</sequence>
<dbReference type="RefSeq" id="WP_151053775.1">
    <property type="nucleotide sequence ID" value="NZ_CP044222.1"/>
</dbReference>
<reference evidence="1 2" key="1">
    <citation type="submission" date="2019-09" db="EMBL/GenBank/DDBJ databases">
        <title>Nitrincola iocasae sp. nov., a bacterium isolated from the sediment collected at a cold seep field in South China Sea.</title>
        <authorList>
            <person name="Zhang H."/>
            <person name="Wang H."/>
            <person name="Li C."/>
        </authorList>
    </citation>
    <scope>NUCLEOTIDE SEQUENCE [LARGE SCALE GENOMIC DNA]</scope>
    <source>
        <strain evidence="1 2">KXZD1103</strain>
    </source>
</reference>